<name>A0A6D2C5P7_9HELI</name>
<dbReference type="SUPFAM" id="SSF53335">
    <property type="entry name" value="S-adenosyl-L-methionine-dependent methyltransferases"/>
    <property type="match status" value="1"/>
</dbReference>
<reference evidence="1 2" key="1">
    <citation type="journal article" date="2014" name="Genome Announc.">
        <title>Draft genome sequences of eight enterohepatic helicobacter species isolated from both laboratory and wild rodents.</title>
        <authorList>
            <person name="Sheh A."/>
            <person name="Shen Z."/>
            <person name="Fox J.G."/>
        </authorList>
    </citation>
    <scope>NUCLEOTIDE SEQUENCE [LARGE SCALE GENOMIC DNA]</scope>
    <source>
        <strain evidence="1 2">Missouri</strain>
    </source>
</reference>
<accession>A0A6D2C5P7</accession>
<organism evidence="1 2">
    <name type="scientific">Helicobacter bilis</name>
    <dbReference type="NCBI Taxonomy" id="37372"/>
    <lineage>
        <taxon>Bacteria</taxon>
        <taxon>Pseudomonadati</taxon>
        <taxon>Campylobacterota</taxon>
        <taxon>Epsilonproteobacteria</taxon>
        <taxon>Campylobacterales</taxon>
        <taxon>Helicobacteraceae</taxon>
        <taxon>Helicobacter</taxon>
    </lineage>
</organism>
<sequence>MQTKTWQDIWESKRLDSNMNLQNADTNEVIQELLRCNGFDSKTGSFSIETYRNFIADIFQKAKLGQCDSMYEVGCGAGAFLYTMNTQKAENNQTAINSINTSTDSTGGGGKCCLNVMC</sequence>
<gene>
    <name evidence="1" type="ORF">LS77_008095</name>
</gene>
<dbReference type="RefSeq" id="WP_138160872.1">
    <property type="nucleotide sequence ID" value="NZ_JRPH02000025.1"/>
</dbReference>
<dbReference type="AlphaFoldDB" id="A0A6D2C5P7"/>
<evidence type="ECO:0000313" key="1">
    <source>
        <dbReference type="EMBL" id="TLE03799.1"/>
    </source>
</evidence>
<dbReference type="InterPro" id="IPR029063">
    <property type="entry name" value="SAM-dependent_MTases_sf"/>
</dbReference>
<dbReference type="EMBL" id="JRPH02000025">
    <property type="protein sequence ID" value="TLE03799.1"/>
    <property type="molecule type" value="Genomic_DNA"/>
</dbReference>
<proteinExistence type="predicted"/>
<comment type="caution">
    <text evidence="1">The sequence shown here is derived from an EMBL/GenBank/DDBJ whole genome shotgun (WGS) entry which is preliminary data.</text>
</comment>
<protein>
    <submittedName>
        <fullName evidence="1">Uncharacterized protein</fullName>
    </submittedName>
</protein>
<dbReference type="Proteomes" id="UP000029870">
    <property type="component" value="Unassembled WGS sequence"/>
</dbReference>
<evidence type="ECO:0000313" key="2">
    <source>
        <dbReference type="Proteomes" id="UP000029870"/>
    </source>
</evidence>